<reference evidence="4" key="1">
    <citation type="submission" date="2020-08" db="EMBL/GenBank/DDBJ databases">
        <title>Multicomponent nature underlies the extraordinary mechanical properties of spider dragline silk.</title>
        <authorList>
            <person name="Kono N."/>
            <person name="Nakamura H."/>
            <person name="Mori M."/>
            <person name="Yoshida Y."/>
            <person name="Ohtoshi R."/>
            <person name="Malay A.D."/>
            <person name="Moran D.A.P."/>
            <person name="Tomita M."/>
            <person name="Numata K."/>
            <person name="Arakawa K."/>
        </authorList>
    </citation>
    <scope>NUCLEOTIDE SEQUENCE</scope>
</reference>
<dbReference type="GO" id="GO:0003676">
    <property type="term" value="F:nucleic acid binding"/>
    <property type="evidence" value="ECO:0007669"/>
    <property type="project" value="InterPro"/>
</dbReference>
<dbReference type="InterPro" id="IPR036397">
    <property type="entry name" value="RNaseH_sf"/>
</dbReference>
<evidence type="ECO:0000313" key="4">
    <source>
        <dbReference type="EMBL" id="GFY10329.1"/>
    </source>
</evidence>
<dbReference type="GO" id="GO:0015074">
    <property type="term" value="P:DNA integration"/>
    <property type="evidence" value="ECO:0007669"/>
    <property type="project" value="InterPro"/>
</dbReference>
<name>A0A8X6VK89_TRICX</name>
<organism evidence="4 5">
    <name type="scientific">Trichonephila clavipes</name>
    <name type="common">Golden silk orbweaver</name>
    <name type="synonym">Nephila clavipes</name>
    <dbReference type="NCBI Taxonomy" id="2585209"/>
    <lineage>
        <taxon>Eukaryota</taxon>
        <taxon>Metazoa</taxon>
        <taxon>Ecdysozoa</taxon>
        <taxon>Arthropoda</taxon>
        <taxon>Chelicerata</taxon>
        <taxon>Arachnida</taxon>
        <taxon>Araneae</taxon>
        <taxon>Araneomorphae</taxon>
        <taxon>Entelegynae</taxon>
        <taxon>Araneoidea</taxon>
        <taxon>Nephilidae</taxon>
        <taxon>Trichonephila</taxon>
    </lineage>
</organism>
<evidence type="ECO:0000256" key="1">
    <source>
        <dbReference type="ARBA" id="ARBA00022723"/>
    </source>
</evidence>
<keyword evidence="1" id="KW-0479">Metal-binding</keyword>
<dbReference type="GO" id="GO:0071897">
    <property type="term" value="P:DNA biosynthetic process"/>
    <property type="evidence" value="ECO:0007669"/>
    <property type="project" value="UniProtKB-ARBA"/>
</dbReference>
<dbReference type="GO" id="GO:0042575">
    <property type="term" value="C:DNA polymerase complex"/>
    <property type="evidence" value="ECO:0007669"/>
    <property type="project" value="UniProtKB-ARBA"/>
</dbReference>
<dbReference type="Pfam" id="PF07727">
    <property type="entry name" value="RVT_2"/>
    <property type="match status" value="1"/>
</dbReference>
<protein>
    <submittedName>
        <fullName evidence="4">Retrovirus-related Pol polyprotein from transposon TNT 1-94</fullName>
    </submittedName>
</protein>
<dbReference type="PANTHER" id="PTHR42648">
    <property type="entry name" value="TRANSPOSASE, PUTATIVE-RELATED"/>
    <property type="match status" value="1"/>
</dbReference>
<dbReference type="Gene3D" id="3.30.420.10">
    <property type="entry name" value="Ribonuclease H-like superfamily/Ribonuclease H"/>
    <property type="match status" value="1"/>
</dbReference>
<sequence length="725" mass="82070">MRVLHPEISAEVCVASADQSLKLWHERLCHQNKAHVRDVLRKYQIKSDVKDSKICDGCCYGKQYRRPFGTRKQRSTTPGDLINIDSKSEVSKCLETFLNEAKNAGHMVKEVLSDGRGEVINSTVKSILEKFGISSRVSMPYTPQQNGAAERENRTILDKSPYELWFSKEVISIDHLRVFGTECFVHVPQQKRRKWDKKSVKGVFIGYSGEKDGYRIWIKDQNKVILSQDVIFQNEKSSCVPDVSSDIQNSDMEIVKKPLQTPDPGVGKEIEEIPFSAEDREREEILAEQSCRNLHDRSILNMPAKFDNFVLLAEHIEPDTYKEAITSEDCDKWLAAMKEELESLSSNNTWVLANLPSDRKAIGNRWVFKVKQNADGTVQRFKARLVAKGFSQKFGVDFSETFSPVVRWDSIRTVLSIAAARKLKLGQFDVKTAFLYGDISEDIYMAQPEGFSDSSGQVCKLLKSIYGLKQAPRCWNKRFKSFAENSGLKQSNCDPCLFFNDEKSTYLIVYVDDGIIAADEEQTVNLFLKKLESEFSVVIGEANYFLGMQIEHLECGKIFIHQEAYCRKILSRFDMINSNHVSTPIEKGAISTDDSVSLSADVPYREAVGSLTFLAIVTRPDIAYAVGVLSQVLNKPQQIHWTMVKRILSDSDYAGDPLTRRSTSGMVLKYNGGAMVWRSQRQSCIALSTTEAEFIAASQAAKEAIWLNNLLKELCCVTFLFLVFK</sequence>
<dbReference type="Proteomes" id="UP000887159">
    <property type="component" value="Unassembled WGS sequence"/>
</dbReference>
<dbReference type="PANTHER" id="PTHR42648:SF24">
    <property type="entry name" value="INTEGRASE CATALYTIC DOMAIN-CONTAINING PROTEIN"/>
    <property type="match status" value="1"/>
</dbReference>
<dbReference type="PROSITE" id="PS50994">
    <property type="entry name" value="INTEGRASE"/>
    <property type="match status" value="1"/>
</dbReference>
<dbReference type="InterPro" id="IPR013103">
    <property type="entry name" value="RVT_2"/>
</dbReference>
<proteinExistence type="predicted"/>
<comment type="caution">
    <text evidence="4">The sequence shown here is derived from an EMBL/GenBank/DDBJ whole genome shotgun (WGS) entry which is preliminary data.</text>
</comment>
<keyword evidence="2" id="KW-0378">Hydrolase</keyword>
<dbReference type="InterPro" id="IPR039537">
    <property type="entry name" value="Retrotran_Ty1/copia-like"/>
</dbReference>
<dbReference type="InterPro" id="IPR025724">
    <property type="entry name" value="GAG-pre-integrase_dom"/>
</dbReference>
<evidence type="ECO:0000313" key="5">
    <source>
        <dbReference type="Proteomes" id="UP000887159"/>
    </source>
</evidence>
<dbReference type="InterPro" id="IPR043502">
    <property type="entry name" value="DNA/RNA_pol_sf"/>
</dbReference>
<dbReference type="AlphaFoldDB" id="A0A8X6VK89"/>
<dbReference type="SUPFAM" id="SSF53098">
    <property type="entry name" value="Ribonuclease H-like"/>
    <property type="match status" value="1"/>
</dbReference>
<dbReference type="SUPFAM" id="SSF56672">
    <property type="entry name" value="DNA/RNA polymerases"/>
    <property type="match status" value="1"/>
</dbReference>
<evidence type="ECO:0000256" key="2">
    <source>
        <dbReference type="ARBA" id="ARBA00022801"/>
    </source>
</evidence>
<dbReference type="InterPro" id="IPR012337">
    <property type="entry name" value="RNaseH-like_sf"/>
</dbReference>
<dbReference type="EMBL" id="BMAU01021296">
    <property type="protein sequence ID" value="GFY10329.1"/>
    <property type="molecule type" value="Genomic_DNA"/>
</dbReference>
<dbReference type="CDD" id="cd09272">
    <property type="entry name" value="RNase_HI_RT_Ty1"/>
    <property type="match status" value="1"/>
</dbReference>
<dbReference type="InterPro" id="IPR001584">
    <property type="entry name" value="Integrase_cat-core"/>
</dbReference>
<dbReference type="GO" id="GO:0016787">
    <property type="term" value="F:hydrolase activity"/>
    <property type="evidence" value="ECO:0007669"/>
    <property type="project" value="UniProtKB-KW"/>
</dbReference>
<dbReference type="InterPro" id="IPR057670">
    <property type="entry name" value="SH3_retrovirus"/>
</dbReference>
<gene>
    <name evidence="4" type="ORF">TNCV_2630071</name>
</gene>
<keyword evidence="5" id="KW-1185">Reference proteome</keyword>
<feature type="domain" description="Integrase catalytic" evidence="3">
    <location>
        <begin position="109"/>
        <end position="156"/>
    </location>
</feature>
<accession>A0A8X6VK89</accession>
<evidence type="ECO:0000259" key="3">
    <source>
        <dbReference type="PROSITE" id="PS50994"/>
    </source>
</evidence>
<dbReference type="Pfam" id="PF13976">
    <property type="entry name" value="gag_pre-integrs"/>
    <property type="match status" value="1"/>
</dbReference>
<dbReference type="GO" id="GO:0046872">
    <property type="term" value="F:metal ion binding"/>
    <property type="evidence" value="ECO:0007669"/>
    <property type="project" value="UniProtKB-KW"/>
</dbReference>
<dbReference type="Pfam" id="PF25597">
    <property type="entry name" value="SH3_retrovirus"/>
    <property type="match status" value="1"/>
</dbReference>